<dbReference type="AlphaFoldDB" id="A0A8B5YFG6"/>
<sequence length="49" mass="5781">MKEKTKNFLLLLINTIFISFTSNFLASYETRTLFFLTAFFAGFIFFLVI</sequence>
<keyword evidence="1" id="KW-0812">Transmembrane</keyword>
<proteinExistence type="predicted"/>
<accession>A0A8B5YFG6</accession>
<evidence type="ECO:0000256" key="1">
    <source>
        <dbReference type="SAM" id="Phobius"/>
    </source>
</evidence>
<reference evidence="2 3" key="1">
    <citation type="submission" date="2019-06" db="EMBL/GenBank/DDBJ databases">
        <title>Genome sequence analysis of &gt;100 Bacillus licheniformis strains suggests intrinsic resistance to this species.</title>
        <authorList>
            <person name="Wels M."/>
            <person name="Siezen R.J."/>
            <person name="Johansen E."/>
            <person name="Stuer-Lauridsen B."/>
            <person name="Bjerre K."/>
            <person name="Nielsen B.K.K."/>
        </authorList>
    </citation>
    <scope>NUCLEOTIDE SEQUENCE [LARGE SCALE GENOMIC DNA]</scope>
    <source>
        <strain evidence="2 3">BAC-16736</strain>
    </source>
</reference>
<feature type="transmembrane region" description="Helical" evidence="1">
    <location>
        <begin position="32"/>
        <end position="48"/>
    </location>
</feature>
<keyword evidence="1" id="KW-0472">Membrane</keyword>
<protein>
    <submittedName>
        <fullName evidence="2">Uncharacterized protein</fullName>
    </submittedName>
</protein>
<dbReference type="Proteomes" id="UP000435910">
    <property type="component" value="Unassembled WGS sequence"/>
</dbReference>
<feature type="transmembrane region" description="Helical" evidence="1">
    <location>
        <begin position="7"/>
        <end position="26"/>
    </location>
</feature>
<comment type="caution">
    <text evidence="2">The sequence shown here is derived from an EMBL/GenBank/DDBJ whole genome shotgun (WGS) entry which is preliminary data.</text>
</comment>
<gene>
    <name evidence="2" type="ORF">CHCC16736_1770</name>
</gene>
<dbReference type="EMBL" id="NILC01000014">
    <property type="protein sequence ID" value="TWL30736.1"/>
    <property type="molecule type" value="Genomic_DNA"/>
</dbReference>
<evidence type="ECO:0000313" key="2">
    <source>
        <dbReference type="EMBL" id="TWL30736.1"/>
    </source>
</evidence>
<evidence type="ECO:0000313" key="3">
    <source>
        <dbReference type="Proteomes" id="UP000435910"/>
    </source>
</evidence>
<name>A0A8B5YFG6_BACLI</name>
<keyword evidence="1" id="KW-1133">Transmembrane helix</keyword>
<organism evidence="2 3">
    <name type="scientific">Bacillus licheniformis</name>
    <dbReference type="NCBI Taxonomy" id="1402"/>
    <lineage>
        <taxon>Bacteria</taxon>
        <taxon>Bacillati</taxon>
        <taxon>Bacillota</taxon>
        <taxon>Bacilli</taxon>
        <taxon>Bacillales</taxon>
        <taxon>Bacillaceae</taxon>
        <taxon>Bacillus</taxon>
    </lineage>
</organism>